<evidence type="ECO:0000313" key="7">
    <source>
        <dbReference type="EMBL" id="GMM47526.1"/>
    </source>
</evidence>
<dbReference type="AlphaFoldDB" id="A0AAV5R8D2"/>
<name>A0AAV5R8D2_PICKL</name>
<comment type="subcellular location">
    <subcellularLocation>
        <location evidence="1">Endomembrane system</location>
    </subcellularLocation>
</comment>
<dbReference type="PANTHER" id="PTHR11134">
    <property type="entry name" value="ADAPTOR COMPLEX SUBUNIT BETA FAMILY MEMBER"/>
    <property type="match status" value="1"/>
</dbReference>
<accession>A0AAV5R8D2</accession>
<dbReference type="SUPFAM" id="SSF48371">
    <property type="entry name" value="ARM repeat"/>
    <property type="match status" value="1"/>
</dbReference>
<proteinExistence type="inferred from homology"/>
<comment type="caution">
    <text evidence="7">The sequence shown here is derived from an EMBL/GenBank/DDBJ whole genome shotgun (WGS) entry which is preliminary data.</text>
</comment>
<feature type="domain" description="Clathrin/coatomer adaptor adaptin-like N-terminal" evidence="6">
    <location>
        <begin position="112"/>
        <end position="666"/>
    </location>
</feature>
<dbReference type="Proteomes" id="UP001378960">
    <property type="component" value="Unassembled WGS sequence"/>
</dbReference>
<evidence type="ECO:0000256" key="4">
    <source>
        <dbReference type="ARBA" id="ARBA00022927"/>
    </source>
</evidence>
<keyword evidence="3" id="KW-0813">Transport</keyword>
<evidence type="ECO:0000256" key="2">
    <source>
        <dbReference type="ARBA" id="ARBA00006613"/>
    </source>
</evidence>
<dbReference type="GO" id="GO:0016192">
    <property type="term" value="P:vesicle-mediated transport"/>
    <property type="evidence" value="ECO:0007669"/>
    <property type="project" value="InterPro"/>
</dbReference>
<keyword evidence="5" id="KW-0472">Membrane</keyword>
<evidence type="ECO:0000259" key="6">
    <source>
        <dbReference type="Pfam" id="PF01602"/>
    </source>
</evidence>
<dbReference type="Pfam" id="PF01602">
    <property type="entry name" value="Adaptin_N"/>
    <property type="match status" value="1"/>
</dbReference>
<keyword evidence="8" id="KW-1185">Reference proteome</keyword>
<dbReference type="InterPro" id="IPR026739">
    <property type="entry name" value="AP_beta"/>
</dbReference>
<reference evidence="7 8" key="1">
    <citation type="journal article" date="2023" name="Elife">
        <title>Identification of key yeast species and microbe-microbe interactions impacting larval growth of Drosophila in the wild.</title>
        <authorList>
            <person name="Mure A."/>
            <person name="Sugiura Y."/>
            <person name="Maeda R."/>
            <person name="Honda K."/>
            <person name="Sakurai N."/>
            <person name="Takahashi Y."/>
            <person name="Watada M."/>
            <person name="Katoh T."/>
            <person name="Gotoh A."/>
            <person name="Gotoh Y."/>
            <person name="Taniguchi I."/>
            <person name="Nakamura K."/>
            <person name="Hayashi T."/>
            <person name="Katayama T."/>
            <person name="Uemura T."/>
            <person name="Hattori Y."/>
        </authorList>
    </citation>
    <scope>NUCLEOTIDE SEQUENCE [LARGE SCALE GENOMIC DNA]</scope>
    <source>
        <strain evidence="7 8">PK-24</strain>
    </source>
</reference>
<dbReference type="GO" id="GO:0030117">
    <property type="term" value="C:membrane coat"/>
    <property type="evidence" value="ECO:0007669"/>
    <property type="project" value="InterPro"/>
</dbReference>
<evidence type="ECO:0000256" key="1">
    <source>
        <dbReference type="ARBA" id="ARBA00004308"/>
    </source>
</evidence>
<dbReference type="InterPro" id="IPR016024">
    <property type="entry name" value="ARM-type_fold"/>
</dbReference>
<dbReference type="GO" id="GO:0012505">
    <property type="term" value="C:endomembrane system"/>
    <property type="evidence" value="ECO:0007669"/>
    <property type="project" value="UniProtKB-SubCell"/>
</dbReference>
<sequence length="822" mass="95673">MDLQIARNLGQMLESASRSLNIPFDASSVTVSLPSSVTSFINTKYYNIETSLSKKDIIKGLESNSDAEIYTALKHLVGKLALVDESTISDSMINDQDYDYNDYNDNSIVKEIVQLFPHIVKNVNSTNLKIKRLVYILLLRFNHLQQDISLLSINAIQKSLIDKNSFNRSLAIRCLSGIQIPAILPILLLSLTKLVKDSSPLVRSACSIAIIKCVQLDIQYNMKSNNRNTTISDRRSYLIENINIEGSNIQQLYLLLDILLSDNDSKVLSLAIIAFYEIFNGCFDIWHNKINNLINHFDELDSFAIVNFLDIMVEYIKLFYPKITELIIPIEINQLYEKIIDQIEFEMNCNVILSMVKFLIILFPFKLQGNNLLNKVMIKLIQNDYNDSIDNNGKIFISLNMIEYLISKDMIKFNDYQINNFIPLSNEIENLQIFELKINILFKLINNNNFNKIFKEFKFIIEKSQFPIIYKFKVLQKINKLILLNILTIEQFSQIIRFFMNKLTIEKNNLLVGEYITGLRQLIQSNLIYYIDILIKLSGKLFNSYMNNDIILVNNAKSSIIWLLGEFSINYDINNNTNNDNEKCQILKKMLPNIAIKLIENYKFENDYNVRYEILIFMTKLMIINIINNKDNYQLINNEIFQIFNYLLLLSKFDNNLTIRDISRLIGSILPNVIYFTDLNIKENLNIDELLLNDSTLLKHCQDKCLNINIALLMFQINKPQLSINNQLNNLEIYNNIDQSLLNYLKSGNNELDMGYLNYYNDLRLNEFKLIDYNKFQSSFSSMSINNNNETQKVNKPVQEVTMKQENVAKYRLQSLDDFLGS</sequence>
<organism evidence="7 8">
    <name type="scientific">Pichia kluyveri</name>
    <name type="common">Yeast</name>
    <dbReference type="NCBI Taxonomy" id="36015"/>
    <lineage>
        <taxon>Eukaryota</taxon>
        <taxon>Fungi</taxon>
        <taxon>Dikarya</taxon>
        <taxon>Ascomycota</taxon>
        <taxon>Saccharomycotina</taxon>
        <taxon>Pichiomycetes</taxon>
        <taxon>Pichiales</taxon>
        <taxon>Pichiaceae</taxon>
        <taxon>Pichia</taxon>
    </lineage>
</organism>
<dbReference type="EMBL" id="BTGB01000009">
    <property type="protein sequence ID" value="GMM47526.1"/>
    <property type="molecule type" value="Genomic_DNA"/>
</dbReference>
<evidence type="ECO:0000256" key="5">
    <source>
        <dbReference type="ARBA" id="ARBA00023136"/>
    </source>
</evidence>
<dbReference type="Gene3D" id="1.25.10.10">
    <property type="entry name" value="Leucine-rich Repeat Variant"/>
    <property type="match status" value="1"/>
</dbReference>
<gene>
    <name evidence="7" type="ORF">DAPK24_041240</name>
</gene>
<dbReference type="GO" id="GO:0006886">
    <property type="term" value="P:intracellular protein transport"/>
    <property type="evidence" value="ECO:0007669"/>
    <property type="project" value="InterPro"/>
</dbReference>
<keyword evidence="4" id="KW-0653">Protein transport</keyword>
<comment type="similarity">
    <text evidence="2">Belongs to the adaptor complexes large subunit family.</text>
</comment>
<evidence type="ECO:0000313" key="8">
    <source>
        <dbReference type="Proteomes" id="UP001378960"/>
    </source>
</evidence>
<dbReference type="InterPro" id="IPR011989">
    <property type="entry name" value="ARM-like"/>
</dbReference>
<protein>
    <submittedName>
        <fullName evidence="7">Apl6 protein</fullName>
    </submittedName>
</protein>
<dbReference type="InterPro" id="IPR002553">
    <property type="entry name" value="Clathrin/coatomer_adapt-like_N"/>
</dbReference>
<evidence type="ECO:0000256" key="3">
    <source>
        <dbReference type="ARBA" id="ARBA00022448"/>
    </source>
</evidence>